<keyword evidence="2 5" id="KW-0812">Transmembrane</keyword>
<evidence type="ECO:0000256" key="1">
    <source>
        <dbReference type="ARBA" id="ARBA00004141"/>
    </source>
</evidence>
<feature type="transmembrane region" description="Helical" evidence="5">
    <location>
        <begin position="53"/>
        <end position="71"/>
    </location>
</feature>
<feature type="transmembrane region" description="Helical" evidence="5">
    <location>
        <begin position="217"/>
        <end position="240"/>
    </location>
</feature>
<dbReference type="GO" id="GO:0016020">
    <property type="term" value="C:membrane"/>
    <property type="evidence" value="ECO:0007669"/>
    <property type="project" value="UniProtKB-SubCell"/>
</dbReference>
<name>A0AAJ5C3U0_9BASI</name>
<feature type="signal peptide" evidence="6">
    <location>
        <begin position="1"/>
        <end position="19"/>
    </location>
</feature>
<dbReference type="PANTHER" id="PTHR31465">
    <property type="entry name" value="PROTEIN RTA1-RELATED"/>
    <property type="match status" value="1"/>
</dbReference>
<feature type="transmembrane region" description="Helical" evidence="5">
    <location>
        <begin position="261"/>
        <end position="282"/>
    </location>
</feature>
<feature type="transmembrane region" description="Helical" evidence="5">
    <location>
        <begin position="77"/>
        <end position="95"/>
    </location>
</feature>
<evidence type="ECO:0000256" key="6">
    <source>
        <dbReference type="SAM" id="SignalP"/>
    </source>
</evidence>
<gene>
    <name evidence="7" type="ORF">MEPE_01520</name>
</gene>
<keyword evidence="4 5" id="KW-0472">Membrane</keyword>
<keyword evidence="6" id="KW-0732">Signal</keyword>
<dbReference type="EMBL" id="OAPG01000003">
    <property type="protein sequence ID" value="SNX82814.1"/>
    <property type="molecule type" value="Genomic_DNA"/>
</dbReference>
<comment type="caution">
    <text evidence="7">The sequence shown here is derived from an EMBL/GenBank/DDBJ whole genome shotgun (WGS) entry which is preliminary data.</text>
</comment>
<dbReference type="AlphaFoldDB" id="A0AAJ5C3U0"/>
<feature type="chain" id="PRO_5042509886" evidence="6">
    <location>
        <begin position="20"/>
        <end position="334"/>
    </location>
</feature>
<dbReference type="Pfam" id="PF04479">
    <property type="entry name" value="RTA1"/>
    <property type="match status" value="2"/>
</dbReference>
<proteinExistence type="predicted"/>
<dbReference type="InterPro" id="IPR007568">
    <property type="entry name" value="RTA1"/>
</dbReference>
<evidence type="ECO:0000256" key="4">
    <source>
        <dbReference type="ARBA" id="ARBA00023136"/>
    </source>
</evidence>
<reference evidence="7" key="1">
    <citation type="submission" date="2023-10" db="EMBL/GenBank/DDBJ databases">
        <authorList>
            <person name="Guldener U."/>
        </authorList>
    </citation>
    <scope>NUCLEOTIDE SEQUENCE</scope>
    <source>
        <strain evidence="7">Mp4</strain>
    </source>
</reference>
<evidence type="ECO:0000313" key="7">
    <source>
        <dbReference type="EMBL" id="SNX82814.1"/>
    </source>
</evidence>
<organism evidence="7 8">
    <name type="scientific">Melanopsichium pennsylvanicum</name>
    <dbReference type="NCBI Taxonomy" id="63383"/>
    <lineage>
        <taxon>Eukaryota</taxon>
        <taxon>Fungi</taxon>
        <taxon>Dikarya</taxon>
        <taxon>Basidiomycota</taxon>
        <taxon>Ustilaginomycotina</taxon>
        <taxon>Ustilaginomycetes</taxon>
        <taxon>Ustilaginales</taxon>
        <taxon>Ustilaginaceae</taxon>
        <taxon>Melanopsichium</taxon>
    </lineage>
</organism>
<comment type="subcellular location">
    <subcellularLocation>
        <location evidence="1">Membrane</location>
        <topology evidence="1">Multi-pass membrane protein</topology>
    </subcellularLocation>
</comment>
<feature type="transmembrane region" description="Helical" evidence="5">
    <location>
        <begin position="288"/>
        <end position="308"/>
    </location>
</feature>
<evidence type="ECO:0000256" key="3">
    <source>
        <dbReference type="ARBA" id="ARBA00022989"/>
    </source>
</evidence>
<evidence type="ECO:0000313" key="8">
    <source>
        <dbReference type="Proteomes" id="UP001294444"/>
    </source>
</evidence>
<keyword evidence="3 5" id="KW-1133">Transmembrane helix</keyword>
<accession>A0AAJ5C3U0</accession>
<keyword evidence="8" id="KW-1185">Reference proteome</keyword>
<dbReference type="PANTHER" id="PTHR31465:SF1">
    <property type="entry name" value="PROTEIN RTA1-RELATED"/>
    <property type="match status" value="1"/>
</dbReference>
<dbReference type="Proteomes" id="UP001294444">
    <property type="component" value="Unassembled WGS sequence"/>
</dbReference>
<evidence type="ECO:0000256" key="2">
    <source>
        <dbReference type="ARBA" id="ARBA00022692"/>
    </source>
</evidence>
<feature type="transmembrane region" description="Helical" evidence="5">
    <location>
        <begin position="107"/>
        <end position="131"/>
    </location>
</feature>
<protein>
    <submittedName>
        <fullName evidence="7">Uncharacterized protein</fullName>
    </submittedName>
</protein>
<sequence>MTSILLLAVSVAASQFGAADVAADVASTKTIIAMAASSTPIGILKYEPSKGGNYFVGGLYAVCCVLILYYVSRWKDCWALCLPVGCFCSAVVYSVRSSIDSYKVSLSLYIVQSLFAVISPAAFLAFNYLLYGRTILTVDKDFGSSNIEMQALESQPLTSAQKITMLHKAGGPKKEKSRFSDVATFFTRRAAGGSQASGGTDNSEMVNIGDKMLMDGVILQGVSYIYFKLLLTYATILVIRERSRDGSNQIQANTIMGLEKPVFALVAGLYFLSIFIIGYSGYLVSHKIYLFSLDAAPLLVAVGVWVVMWPSGLLERIFESRFSDRTYSLSKTHP</sequence>
<evidence type="ECO:0000256" key="5">
    <source>
        <dbReference type="SAM" id="Phobius"/>
    </source>
</evidence>